<protein>
    <submittedName>
        <fullName evidence="1">Uncharacterized protein</fullName>
    </submittedName>
</protein>
<accession>A0A4Y7QMP4</accession>
<dbReference type="STRING" id="50990.A0A4Y7QMP4"/>
<sequence length="142" mass="15489">MQLSQQLDGVPTDVIIQHFADRILVLVTQLGKVGTLIQATLPTSTQIRLPQDTFPEPPPAIQLTTLMGGAPSEHTAILHSLYVSQIATIVWAHTPDLADRRPVIVGLALKKAAETEEAKLREMERNTFTGVMRIVSVLSESS</sequence>
<dbReference type="EMBL" id="ML170157">
    <property type="protein sequence ID" value="TDL28518.1"/>
    <property type="molecule type" value="Genomic_DNA"/>
</dbReference>
<dbReference type="PANTHER" id="PTHR31051:SF1">
    <property type="entry name" value="PROTEASOME ASSEMBLY CHAPERONE 3"/>
    <property type="match status" value="1"/>
</dbReference>
<dbReference type="OrthoDB" id="5593278at2759"/>
<evidence type="ECO:0000313" key="1">
    <source>
        <dbReference type="EMBL" id="TDL28518.1"/>
    </source>
</evidence>
<dbReference type="VEuPathDB" id="FungiDB:BD410DRAFT_737920"/>
<dbReference type="GO" id="GO:0043248">
    <property type="term" value="P:proteasome assembly"/>
    <property type="evidence" value="ECO:0007669"/>
    <property type="project" value="InterPro"/>
</dbReference>
<dbReference type="AlphaFoldDB" id="A0A4Y7QMP4"/>
<keyword evidence="2" id="KW-1185">Reference proteome</keyword>
<gene>
    <name evidence="1" type="ORF">BD410DRAFT_737920</name>
</gene>
<dbReference type="InterPro" id="IPR053720">
    <property type="entry name" value="Psm_Assembly_Chaperone"/>
</dbReference>
<dbReference type="Pfam" id="PF10178">
    <property type="entry name" value="PAC3"/>
    <property type="match status" value="1"/>
</dbReference>
<dbReference type="InterPro" id="IPR018788">
    <property type="entry name" value="Proteasome_assmbl_chp_3"/>
</dbReference>
<name>A0A4Y7QMP4_9AGAM</name>
<proteinExistence type="predicted"/>
<reference evidence="1 2" key="1">
    <citation type="submission" date="2018-06" db="EMBL/GenBank/DDBJ databases">
        <title>A transcriptomic atlas of mushroom development highlights an independent origin of complex multicellularity.</title>
        <authorList>
            <consortium name="DOE Joint Genome Institute"/>
            <person name="Krizsan K."/>
            <person name="Almasi E."/>
            <person name="Merenyi Z."/>
            <person name="Sahu N."/>
            <person name="Viragh M."/>
            <person name="Koszo T."/>
            <person name="Mondo S."/>
            <person name="Kiss B."/>
            <person name="Balint B."/>
            <person name="Kues U."/>
            <person name="Barry K."/>
            <person name="Hegedus J.C."/>
            <person name="Henrissat B."/>
            <person name="Johnson J."/>
            <person name="Lipzen A."/>
            <person name="Ohm R."/>
            <person name="Nagy I."/>
            <person name="Pangilinan J."/>
            <person name="Yan J."/>
            <person name="Xiong Y."/>
            <person name="Grigoriev I.V."/>
            <person name="Hibbett D.S."/>
            <person name="Nagy L.G."/>
        </authorList>
    </citation>
    <scope>NUCLEOTIDE SEQUENCE [LARGE SCALE GENOMIC DNA]</scope>
    <source>
        <strain evidence="1 2">SZMC22713</strain>
    </source>
</reference>
<dbReference type="PANTHER" id="PTHR31051">
    <property type="entry name" value="PROTEASOME ASSEMBLY CHAPERONE 3"/>
    <property type="match status" value="1"/>
</dbReference>
<dbReference type="Gene3D" id="3.30.230.90">
    <property type="match status" value="1"/>
</dbReference>
<evidence type="ECO:0000313" key="2">
    <source>
        <dbReference type="Proteomes" id="UP000294933"/>
    </source>
</evidence>
<dbReference type="Proteomes" id="UP000294933">
    <property type="component" value="Unassembled WGS sequence"/>
</dbReference>
<organism evidence="1 2">
    <name type="scientific">Rickenella mellea</name>
    <dbReference type="NCBI Taxonomy" id="50990"/>
    <lineage>
        <taxon>Eukaryota</taxon>
        <taxon>Fungi</taxon>
        <taxon>Dikarya</taxon>
        <taxon>Basidiomycota</taxon>
        <taxon>Agaricomycotina</taxon>
        <taxon>Agaricomycetes</taxon>
        <taxon>Hymenochaetales</taxon>
        <taxon>Rickenellaceae</taxon>
        <taxon>Rickenella</taxon>
    </lineage>
</organism>